<keyword evidence="3" id="KW-0479">Metal-binding</keyword>
<dbReference type="PROSITE" id="PS51462">
    <property type="entry name" value="NUDIX"/>
    <property type="match status" value="1"/>
</dbReference>
<dbReference type="VEuPathDB" id="FungiDB:AAP_01957"/>
<dbReference type="InterPro" id="IPR000086">
    <property type="entry name" value="NUDIX_hydrolase_dom"/>
</dbReference>
<keyword evidence="6" id="KW-0464">Manganese</keyword>
<evidence type="ECO:0000256" key="2">
    <source>
        <dbReference type="ARBA" id="ARBA00001946"/>
    </source>
</evidence>
<comment type="cofactor">
    <cofactor evidence="1">
        <name>Mn(2+)</name>
        <dbReference type="ChEBI" id="CHEBI:29035"/>
    </cofactor>
</comment>
<dbReference type="InterPro" id="IPR015797">
    <property type="entry name" value="NUDIX_hydrolase-like_dom_sf"/>
</dbReference>
<keyword evidence="5" id="KW-0460">Magnesium</keyword>
<organism evidence="8 9">
    <name type="scientific">Ascosphaera apis ARSEF 7405</name>
    <dbReference type="NCBI Taxonomy" id="392613"/>
    <lineage>
        <taxon>Eukaryota</taxon>
        <taxon>Fungi</taxon>
        <taxon>Dikarya</taxon>
        <taxon>Ascomycota</taxon>
        <taxon>Pezizomycotina</taxon>
        <taxon>Eurotiomycetes</taxon>
        <taxon>Eurotiomycetidae</taxon>
        <taxon>Onygenales</taxon>
        <taxon>Ascosphaeraceae</taxon>
        <taxon>Ascosphaera</taxon>
    </lineage>
</organism>
<evidence type="ECO:0000313" key="9">
    <source>
        <dbReference type="Proteomes" id="UP000242877"/>
    </source>
</evidence>
<evidence type="ECO:0000256" key="4">
    <source>
        <dbReference type="ARBA" id="ARBA00022801"/>
    </source>
</evidence>
<dbReference type="Gene3D" id="3.90.79.10">
    <property type="entry name" value="Nucleoside Triphosphate Pyrophosphohydrolase"/>
    <property type="match status" value="1"/>
</dbReference>
<accession>A0A168B1G0</accession>
<dbReference type="GO" id="GO:0046872">
    <property type="term" value="F:metal ion binding"/>
    <property type="evidence" value="ECO:0007669"/>
    <property type="project" value="UniProtKB-KW"/>
</dbReference>
<reference evidence="8 9" key="1">
    <citation type="journal article" date="2016" name="Genome Biol. Evol.">
        <title>Divergent and convergent evolution of fungal pathogenicity.</title>
        <authorList>
            <person name="Shang Y."/>
            <person name="Xiao G."/>
            <person name="Zheng P."/>
            <person name="Cen K."/>
            <person name="Zhan S."/>
            <person name="Wang C."/>
        </authorList>
    </citation>
    <scope>NUCLEOTIDE SEQUENCE [LARGE SCALE GENOMIC DNA]</scope>
    <source>
        <strain evidence="8 9">ARSEF 7405</strain>
    </source>
</reference>
<comment type="cofactor">
    <cofactor evidence="2">
        <name>Mg(2+)</name>
        <dbReference type="ChEBI" id="CHEBI:18420"/>
    </cofactor>
</comment>
<name>A0A168B1G0_9EURO</name>
<dbReference type="GO" id="GO:0015938">
    <property type="term" value="P:coenzyme A catabolic process"/>
    <property type="evidence" value="ECO:0007669"/>
    <property type="project" value="TreeGrafter"/>
</dbReference>
<evidence type="ECO:0000259" key="7">
    <source>
        <dbReference type="PROSITE" id="PS51462"/>
    </source>
</evidence>
<dbReference type="Proteomes" id="UP000242877">
    <property type="component" value="Unassembled WGS sequence"/>
</dbReference>
<evidence type="ECO:0000256" key="6">
    <source>
        <dbReference type="ARBA" id="ARBA00023211"/>
    </source>
</evidence>
<comment type="caution">
    <text evidence="8">The sequence shown here is derived from an EMBL/GenBank/DDBJ whole genome shotgun (WGS) entry which is preliminary data.</text>
</comment>
<evidence type="ECO:0000256" key="5">
    <source>
        <dbReference type="ARBA" id="ARBA00022842"/>
    </source>
</evidence>
<protein>
    <submittedName>
        <fullName evidence="8">NUDIX domain-containing protein</fullName>
    </submittedName>
</protein>
<dbReference type="PANTHER" id="PTHR12992:SF24">
    <property type="entry name" value="PEROXISOMAL COENZYME A DIPHOSPHATASE NUDT7"/>
    <property type="match status" value="1"/>
</dbReference>
<evidence type="ECO:0000313" key="8">
    <source>
        <dbReference type="EMBL" id="KZZ94657.1"/>
    </source>
</evidence>
<dbReference type="CDD" id="cd03426">
    <property type="entry name" value="NUDIX_CoAse_Nudt7"/>
    <property type="match status" value="1"/>
</dbReference>
<dbReference type="EMBL" id="AZGZ01000006">
    <property type="protein sequence ID" value="KZZ94657.1"/>
    <property type="molecule type" value="Genomic_DNA"/>
</dbReference>
<dbReference type="GO" id="GO:0010945">
    <property type="term" value="F:coenzyme A diphosphatase activity"/>
    <property type="evidence" value="ECO:0007669"/>
    <property type="project" value="InterPro"/>
</dbReference>
<dbReference type="AlphaFoldDB" id="A0A168B1G0"/>
<dbReference type="Pfam" id="PF00293">
    <property type="entry name" value="NUDIX"/>
    <property type="match status" value="1"/>
</dbReference>
<feature type="domain" description="Nudix hydrolase" evidence="7">
    <location>
        <begin position="31"/>
        <end position="176"/>
    </location>
</feature>
<proteinExistence type="predicted"/>
<keyword evidence="4" id="KW-0378">Hydrolase</keyword>
<gene>
    <name evidence="8" type="ORF">AAP_01957</name>
</gene>
<dbReference type="InterPro" id="IPR045121">
    <property type="entry name" value="CoAse"/>
</dbReference>
<evidence type="ECO:0000256" key="3">
    <source>
        <dbReference type="ARBA" id="ARBA00022723"/>
    </source>
</evidence>
<dbReference type="PANTHER" id="PTHR12992">
    <property type="entry name" value="NUDIX HYDROLASE"/>
    <property type="match status" value="1"/>
</dbReference>
<dbReference type="SUPFAM" id="SSF55811">
    <property type="entry name" value="Nudix"/>
    <property type="match status" value="1"/>
</dbReference>
<sequence>MPKLNERSARAIERLRAFGTPETNYFQVPVKKRAAVLYLLFADKHGDLRVIVTIRSSNLNSFPGHAALPGGRADSEAETPFQTARREANEEIGLPGIGTPLPSPFSIEHLCEFPCVVSVTDIAVRPCVAFLHSYNEKTGEDADAEEAFMPQLDAKEVAAVFSARFHNFLSSEDEVFDETERRELPGQPRDWYHGYWAEHNGPWRMHNFYVPITNQRITKSRRLSVSSTEGTDSNLSPEERAKVLEKKHLWVDAARIAFDEEPQFDYNKKLGEEHVLREFLASGRFEKAKARH</sequence>
<evidence type="ECO:0000256" key="1">
    <source>
        <dbReference type="ARBA" id="ARBA00001936"/>
    </source>
</evidence>
<dbReference type="OrthoDB" id="206213at2759"/>
<keyword evidence="9" id="KW-1185">Reference proteome</keyword>